<evidence type="ECO:0000256" key="1">
    <source>
        <dbReference type="SAM" id="Phobius"/>
    </source>
</evidence>
<keyword evidence="4" id="KW-1185">Reference proteome</keyword>
<accession>B6BL58</accession>
<dbReference type="Proteomes" id="UP000006431">
    <property type="component" value="Unassembled WGS sequence"/>
</dbReference>
<sequence length="359" mass="40104">MYKEIKEATTIADKSAVVAESVAVAGVKSMEREGNNYKELIKYIRSIPGDIVKKTVYIGPNFIKFIFAALNSKSTDTKTKLLFTGIIVSLSTLLGLMVWDISLITMLFAIGAFAGPATIIGGVMFGSLIVLIKSALTAFIVLVSMKLSNMMYEDTEIEAIAIEAFGKEDGKSFVQTFNQLTAWDNGNIDKFLDLAMKYFNKLGEKFENKDLTNIEEKISKLTIKQNLKSKQKTKVKSSLLNQLKSLTRGEELDENMIVSVITLLYHAVSIDGEVSNAELDILVNFIKNEYLLDDEDVQNLFKQINKEEDFDVLLNELQGLLSKNQIEDVVKIIEKIISADDVITNEEQLLLDAVKKQLL</sequence>
<reference evidence="3 4" key="1">
    <citation type="journal article" date="2012" name="Proc. Natl. Acad. Sci. U.S.A.">
        <title>Genome and physiology of a model Epsilonproteobacterium responsible for sulfide detoxification in marine oxygen depletion zones.</title>
        <authorList>
            <person name="Grote J."/>
            <person name="Schott T."/>
            <person name="Bruckner C.G."/>
            <person name="Glockner F.O."/>
            <person name="Jost G."/>
            <person name="Teeling H."/>
            <person name="Labrenz M."/>
            <person name="Jurgens K."/>
        </authorList>
    </citation>
    <scope>NUCLEOTIDE SEQUENCE [LARGE SCALE GENOMIC DNA]</scope>
    <source>
        <strain evidence="3 4">GD1</strain>
    </source>
</reference>
<dbReference type="AlphaFoldDB" id="B6BL58"/>
<organism evidence="3 4">
    <name type="scientific">Sulfurimonas gotlandica (strain DSM 19862 / JCM 16533 / GD1)</name>
    <dbReference type="NCBI Taxonomy" id="929558"/>
    <lineage>
        <taxon>Bacteria</taxon>
        <taxon>Pseudomonadati</taxon>
        <taxon>Campylobacterota</taxon>
        <taxon>Epsilonproteobacteria</taxon>
        <taxon>Campylobacterales</taxon>
        <taxon>Sulfurimonadaceae</taxon>
        <taxon>Sulfurimonas</taxon>
    </lineage>
</organism>
<keyword evidence="1" id="KW-0472">Membrane</keyword>
<dbReference type="HOGENOM" id="CLU_771444_0_0_7"/>
<dbReference type="Gene3D" id="1.10.3680.10">
    <property type="entry name" value="TerB-like"/>
    <property type="match status" value="1"/>
</dbReference>
<dbReference type="SUPFAM" id="SSF158682">
    <property type="entry name" value="TerB-like"/>
    <property type="match status" value="1"/>
</dbReference>
<dbReference type="STRING" id="929558.SMGD1_0269"/>
<dbReference type="InterPro" id="IPR029024">
    <property type="entry name" value="TerB-like"/>
</dbReference>
<keyword evidence="1" id="KW-0812">Transmembrane</keyword>
<dbReference type="RefSeq" id="WP_008338253.1">
    <property type="nucleotide sequence ID" value="NZ_AFRZ01000001.1"/>
</dbReference>
<feature type="domain" description="Co-chaperone DjlA N-terminal" evidence="2">
    <location>
        <begin position="260"/>
        <end position="358"/>
    </location>
</feature>
<accession>H1FTM0</accession>
<dbReference type="InterPro" id="IPR007791">
    <property type="entry name" value="DjlA_N"/>
</dbReference>
<name>B6BL58_SULGG</name>
<evidence type="ECO:0000313" key="4">
    <source>
        <dbReference type="Proteomes" id="UP000006431"/>
    </source>
</evidence>
<keyword evidence="1" id="KW-1133">Transmembrane helix</keyword>
<feature type="transmembrane region" description="Helical" evidence="1">
    <location>
        <begin position="81"/>
        <end position="113"/>
    </location>
</feature>
<evidence type="ECO:0000313" key="3">
    <source>
        <dbReference type="EMBL" id="EHP28796.1"/>
    </source>
</evidence>
<dbReference type="CDD" id="cd07177">
    <property type="entry name" value="terB_like"/>
    <property type="match status" value="1"/>
</dbReference>
<dbReference type="EMBL" id="AFRZ01000001">
    <property type="protein sequence ID" value="EHP28796.1"/>
    <property type="molecule type" value="Genomic_DNA"/>
</dbReference>
<comment type="caution">
    <text evidence="3">The sequence shown here is derived from an EMBL/GenBank/DDBJ whole genome shotgun (WGS) entry which is preliminary data.</text>
</comment>
<feature type="transmembrane region" description="Helical" evidence="1">
    <location>
        <begin position="119"/>
        <end position="143"/>
    </location>
</feature>
<gene>
    <name evidence="3" type="ORF">SMGD1_0269</name>
</gene>
<proteinExistence type="predicted"/>
<dbReference type="Pfam" id="PF05099">
    <property type="entry name" value="TerB"/>
    <property type="match status" value="1"/>
</dbReference>
<dbReference type="PATRIC" id="fig|929558.5.peg.269"/>
<protein>
    <recommendedName>
        <fullName evidence="2">Co-chaperone DjlA N-terminal domain-containing protein</fullName>
    </recommendedName>
</protein>
<evidence type="ECO:0000259" key="2">
    <source>
        <dbReference type="Pfam" id="PF05099"/>
    </source>
</evidence>